<dbReference type="AlphaFoldDB" id="A0AAV4C342"/>
<protein>
    <submittedName>
        <fullName evidence="2">Uncharacterized protein</fullName>
    </submittedName>
</protein>
<gene>
    <name evidence="2" type="ORF">PoB_005159900</name>
</gene>
<reference evidence="2 3" key="1">
    <citation type="journal article" date="2021" name="Elife">
        <title>Chloroplast acquisition without the gene transfer in kleptoplastic sea slugs, Plakobranchus ocellatus.</title>
        <authorList>
            <person name="Maeda T."/>
            <person name="Takahashi S."/>
            <person name="Yoshida T."/>
            <person name="Shimamura S."/>
            <person name="Takaki Y."/>
            <person name="Nagai Y."/>
            <person name="Toyoda A."/>
            <person name="Suzuki Y."/>
            <person name="Arimoto A."/>
            <person name="Ishii H."/>
            <person name="Satoh N."/>
            <person name="Nishiyama T."/>
            <person name="Hasebe M."/>
            <person name="Maruyama T."/>
            <person name="Minagawa J."/>
            <person name="Obokata J."/>
            <person name="Shigenobu S."/>
        </authorList>
    </citation>
    <scope>NUCLEOTIDE SEQUENCE [LARGE SCALE GENOMIC DNA]</scope>
</reference>
<evidence type="ECO:0000313" key="3">
    <source>
        <dbReference type="Proteomes" id="UP000735302"/>
    </source>
</evidence>
<feature type="region of interest" description="Disordered" evidence="1">
    <location>
        <begin position="1"/>
        <end position="22"/>
    </location>
</feature>
<comment type="caution">
    <text evidence="2">The sequence shown here is derived from an EMBL/GenBank/DDBJ whole genome shotgun (WGS) entry which is preliminary data.</text>
</comment>
<proteinExistence type="predicted"/>
<organism evidence="2 3">
    <name type="scientific">Plakobranchus ocellatus</name>
    <dbReference type="NCBI Taxonomy" id="259542"/>
    <lineage>
        <taxon>Eukaryota</taxon>
        <taxon>Metazoa</taxon>
        <taxon>Spiralia</taxon>
        <taxon>Lophotrochozoa</taxon>
        <taxon>Mollusca</taxon>
        <taxon>Gastropoda</taxon>
        <taxon>Heterobranchia</taxon>
        <taxon>Euthyneura</taxon>
        <taxon>Panpulmonata</taxon>
        <taxon>Sacoglossa</taxon>
        <taxon>Placobranchoidea</taxon>
        <taxon>Plakobranchidae</taxon>
        <taxon>Plakobranchus</taxon>
    </lineage>
</organism>
<dbReference type="EMBL" id="BLXT01005682">
    <property type="protein sequence ID" value="GFO25094.1"/>
    <property type="molecule type" value="Genomic_DNA"/>
</dbReference>
<evidence type="ECO:0000256" key="1">
    <source>
        <dbReference type="SAM" id="MobiDB-lite"/>
    </source>
</evidence>
<feature type="compositionally biased region" description="Basic and acidic residues" evidence="1">
    <location>
        <begin position="1"/>
        <end position="16"/>
    </location>
</feature>
<accession>A0AAV4C342</accession>
<keyword evidence="3" id="KW-1185">Reference proteome</keyword>
<evidence type="ECO:0000313" key="2">
    <source>
        <dbReference type="EMBL" id="GFO25094.1"/>
    </source>
</evidence>
<sequence>MPLKQDYRTNRQAGERLRKKKREMRRKRNLENFFSNRDPPLFSTFLGRAFLETLLSFCEDSENTHRNYRFGRRVIRARVAMATGLRTGSGCRLAA</sequence>
<name>A0AAV4C342_9GAST</name>
<dbReference type="Proteomes" id="UP000735302">
    <property type="component" value="Unassembled WGS sequence"/>
</dbReference>